<keyword evidence="25" id="KW-1185">Reference proteome</keyword>
<keyword evidence="8" id="KW-0808">Transferase</keyword>
<feature type="transmembrane region" description="Helical" evidence="21">
    <location>
        <begin position="289"/>
        <end position="312"/>
    </location>
</feature>
<dbReference type="InterPro" id="IPR050258">
    <property type="entry name" value="Leguminous_Lectin"/>
</dbReference>
<evidence type="ECO:0000256" key="4">
    <source>
        <dbReference type="ARBA" id="ARBA00010217"/>
    </source>
</evidence>
<evidence type="ECO:0000256" key="22">
    <source>
        <dbReference type="SAM" id="SignalP"/>
    </source>
</evidence>
<evidence type="ECO:0000256" key="11">
    <source>
        <dbReference type="ARBA" id="ARBA00022734"/>
    </source>
</evidence>
<keyword evidence="18" id="KW-0325">Glycoprotein</keyword>
<gene>
    <name evidence="24" type="ORF">V5N11_033184</name>
</gene>
<evidence type="ECO:0000256" key="5">
    <source>
        <dbReference type="ARBA" id="ARBA00012513"/>
    </source>
</evidence>
<comment type="similarity">
    <text evidence="4">In the C-terminal section; belongs to the protein kinase superfamily. Ser/Thr protein kinase family.</text>
</comment>
<dbReference type="PANTHER" id="PTHR32401">
    <property type="entry name" value="CONCANAVALIN A-LIKE LECTIN FAMILY PROTEIN"/>
    <property type="match status" value="1"/>
</dbReference>
<comment type="catalytic activity">
    <reaction evidence="19">
        <text>L-threonyl-[protein] + ATP = O-phospho-L-threonyl-[protein] + ADP + H(+)</text>
        <dbReference type="Rhea" id="RHEA:46608"/>
        <dbReference type="Rhea" id="RHEA-COMP:11060"/>
        <dbReference type="Rhea" id="RHEA-COMP:11605"/>
        <dbReference type="ChEBI" id="CHEBI:15378"/>
        <dbReference type="ChEBI" id="CHEBI:30013"/>
        <dbReference type="ChEBI" id="CHEBI:30616"/>
        <dbReference type="ChEBI" id="CHEBI:61977"/>
        <dbReference type="ChEBI" id="CHEBI:456216"/>
        <dbReference type="EC" id="2.7.11.1"/>
    </reaction>
</comment>
<keyword evidence="11" id="KW-0430">Lectin</keyword>
<evidence type="ECO:0000256" key="6">
    <source>
        <dbReference type="ARBA" id="ARBA00022475"/>
    </source>
</evidence>
<keyword evidence="15 21" id="KW-1133">Transmembrane helix</keyword>
<comment type="caution">
    <text evidence="24">The sequence shown here is derived from an EMBL/GenBank/DDBJ whole genome shotgun (WGS) entry which is preliminary data.</text>
</comment>
<evidence type="ECO:0000256" key="8">
    <source>
        <dbReference type="ARBA" id="ARBA00022679"/>
    </source>
</evidence>
<dbReference type="FunFam" id="2.60.120.200:FF:000086">
    <property type="entry name" value="L-type lectin-domain containing receptor kinase S.4"/>
    <property type="match status" value="1"/>
</dbReference>
<evidence type="ECO:0000256" key="18">
    <source>
        <dbReference type="ARBA" id="ARBA00023180"/>
    </source>
</evidence>
<keyword evidence="9 21" id="KW-0812">Transmembrane</keyword>
<evidence type="ECO:0000256" key="20">
    <source>
        <dbReference type="ARBA" id="ARBA00048679"/>
    </source>
</evidence>
<evidence type="ECO:0000256" key="13">
    <source>
        <dbReference type="ARBA" id="ARBA00022777"/>
    </source>
</evidence>
<evidence type="ECO:0000256" key="17">
    <source>
        <dbReference type="ARBA" id="ARBA00023170"/>
    </source>
</evidence>
<evidence type="ECO:0000313" key="25">
    <source>
        <dbReference type="Proteomes" id="UP001558713"/>
    </source>
</evidence>
<proteinExistence type="inferred from homology"/>
<evidence type="ECO:0000256" key="16">
    <source>
        <dbReference type="ARBA" id="ARBA00023136"/>
    </source>
</evidence>
<dbReference type="Proteomes" id="UP001558713">
    <property type="component" value="Unassembled WGS sequence"/>
</dbReference>
<comment type="catalytic activity">
    <reaction evidence="20">
        <text>L-seryl-[protein] + ATP = O-phospho-L-seryl-[protein] + ADP + H(+)</text>
        <dbReference type="Rhea" id="RHEA:17989"/>
        <dbReference type="Rhea" id="RHEA-COMP:9863"/>
        <dbReference type="Rhea" id="RHEA-COMP:11604"/>
        <dbReference type="ChEBI" id="CHEBI:15378"/>
        <dbReference type="ChEBI" id="CHEBI:29999"/>
        <dbReference type="ChEBI" id="CHEBI:30616"/>
        <dbReference type="ChEBI" id="CHEBI:83421"/>
        <dbReference type="ChEBI" id="CHEBI:456216"/>
        <dbReference type="EC" id="2.7.11.1"/>
    </reaction>
</comment>
<evidence type="ECO:0000256" key="3">
    <source>
        <dbReference type="ARBA" id="ARBA00008536"/>
    </source>
</evidence>
<dbReference type="AlphaFoldDB" id="A0ABD0ZJU6"/>
<name>A0ABD0ZJU6_CARAN</name>
<keyword evidence="6" id="KW-1003">Cell membrane</keyword>
<accession>A0ABD0ZJU6</accession>
<feature type="signal peptide" evidence="22">
    <location>
        <begin position="1"/>
        <end position="21"/>
    </location>
</feature>
<comment type="similarity">
    <text evidence="2">Belongs to the leguminous lectin family.</text>
</comment>
<evidence type="ECO:0000256" key="9">
    <source>
        <dbReference type="ARBA" id="ARBA00022692"/>
    </source>
</evidence>
<evidence type="ECO:0000256" key="14">
    <source>
        <dbReference type="ARBA" id="ARBA00022840"/>
    </source>
</evidence>
<sequence length="357" mass="39870">MAQTFVFIWLLLICFTNLVSSLTQDFSFVGFKRAAPNLILTGVTEIANTGAIRLTTDTQRVIGHAFYCLPIRFKPTGVNRALSFSTSFAIAMVPEFVTLGGHGLAFAITSTPDLRGSLPSQYLGLLNSNIVNFSSHFFAVEFDTVRDLEFEDINDNHVGIDINSMESSSSTPAGYILANSTKKELFLDGGRVIQAWIDYDSIKKMLDVKLSPFSEKPKLYLLSYIVDLSSVLGDEMYVGFSASTGLLASSHYILGWNFNMSGEAWSLSLPSLPRIPGSIKKKKKKISGLILRVSLLCSLLIIAGLVVASLFVGKKVKDEDRVEEWELDFGPHRFSYRELKESYEWFWGQGASWFWWI</sequence>
<dbReference type="InterPro" id="IPR013320">
    <property type="entry name" value="ConA-like_dom_sf"/>
</dbReference>
<dbReference type="InterPro" id="IPR001220">
    <property type="entry name" value="Legume_lectin_dom"/>
</dbReference>
<reference evidence="24 25" key="1">
    <citation type="submission" date="2024-04" db="EMBL/GenBank/DDBJ databases">
        <title>Genome assembly C_amara_ONT_v2.</title>
        <authorList>
            <person name="Yant L."/>
            <person name="Moore C."/>
            <person name="Slenker M."/>
        </authorList>
    </citation>
    <scope>NUCLEOTIDE SEQUENCE [LARGE SCALE GENOMIC DNA]</scope>
    <source>
        <tissue evidence="24">Leaf</tissue>
    </source>
</reference>
<evidence type="ECO:0000313" key="24">
    <source>
        <dbReference type="EMBL" id="KAL1194944.1"/>
    </source>
</evidence>
<keyword evidence="13 24" id="KW-0418">Kinase</keyword>
<evidence type="ECO:0000259" key="23">
    <source>
        <dbReference type="Pfam" id="PF00139"/>
    </source>
</evidence>
<organism evidence="24 25">
    <name type="scientific">Cardamine amara subsp. amara</name>
    <dbReference type="NCBI Taxonomy" id="228776"/>
    <lineage>
        <taxon>Eukaryota</taxon>
        <taxon>Viridiplantae</taxon>
        <taxon>Streptophyta</taxon>
        <taxon>Embryophyta</taxon>
        <taxon>Tracheophyta</taxon>
        <taxon>Spermatophyta</taxon>
        <taxon>Magnoliopsida</taxon>
        <taxon>eudicotyledons</taxon>
        <taxon>Gunneridae</taxon>
        <taxon>Pentapetalae</taxon>
        <taxon>rosids</taxon>
        <taxon>malvids</taxon>
        <taxon>Brassicales</taxon>
        <taxon>Brassicaceae</taxon>
        <taxon>Cardamineae</taxon>
        <taxon>Cardamine</taxon>
    </lineage>
</organism>
<dbReference type="GO" id="GO:0004674">
    <property type="term" value="F:protein serine/threonine kinase activity"/>
    <property type="evidence" value="ECO:0007669"/>
    <property type="project" value="UniProtKB-KW"/>
</dbReference>
<evidence type="ECO:0000256" key="10">
    <source>
        <dbReference type="ARBA" id="ARBA00022729"/>
    </source>
</evidence>
<evidence type="ECO:0000256" key="12">
    <source>
        <dbReference type="ARBA" id="ARBA00022741"/>
    </source>
</evidence>
<comment type="subcellular location">
    <subcellularLocation>
        <location evidence="1">Cell membrane</location>
        <topology evidence="1">Single-pass type I membrane protein</topology>
    </subcellularLocation>
</comment>
<keyword evidence="7" id="KW-0723">Serine/threonine-protein kinase</keyword>
<evidence type="ECO:0000256" key="19">
    <source>
        <dbReference type="ARBA" id="ARBA00047899"/>
    </source>
</evidence>
<keyword evidence="14" id="KW-0067">ATP-binding</keyword>
<dbReference type="CDD" id="cd06899">
    <property type="entry name" value="lectin_legume_LecRK_Arcelin_ConA"/>
    <property type="match status" value="1"/>
</dbReference>
<evidence type="ECO:0000256" key="15">
    <source>
        <dbReference type="ARBA" id="ARBA00022989"/>
    </source>
</evidence>
<evidence type="ECO:0000256" key="21">
    <source>
        <dbReference type="SAM" id="Phobius"/>
    </source>
</evidence>
<comment type="similarity">
    <text evidence="3">In the N-terminal section; belongs to the leguminous lectin family.</text>
</comment>
<dbReference type="Gene3D" id="2.60.120.200">
    <property type="match status" value="1"/>
</dbReference>
<evidence type="ECO:0000256" key="2">
    <source>
        <dbReference type="ARBA" id="ARBA00007606"/>
    </source>
</evidence>
<evidence type="ECO:0000256" key="1">
    <source>
        <dbReference type="ARBA" id="ARBA00004251"/>
    </source>
</evidence>
<dbReference type="SUPFAM" id="SSF49899">
    <property type="entry name" value="Concanavalin A-like lectins/glucanases"/>
    <property type="match status" value="1"/>
</dbReference>
<dbReference type="GO" id="GO:0005524">
    <property type="term" value="F:ATP binding"/>
    <property type="evidence" value="ECO:0007669"/>
    <property type="project" value="UniProtKB-KW"/>
</dbReference>
<dbReference type="GO" id="GO:0030246">
    <property type="term" value="F:carbohydrate binding"/>
    <property type="evidence" value="ECO:0007669"/>
    <property type="project" value="UniProtKB-KW"/>
</dbReference>
<keyword evidence="16 21" id="KW-0472">Membrane</keyword>
<dbReference type="GO" id="GO:0005886">
    <property type="term" value="C:plasma membrane"/>
    <property type="evidence" value="ECO:0007669"/>
    <property type="project" value="UniProtKB-SubCell"/>
</dbReference>
<feature type="domain" description="Legume lectin" evidence="23">
    <location>
        <begin position="24"/>
        <end position="268"/>
    </location>
</feature>
<keyword evidence="17 24" id="KW-0675">Receptor</keyword>
<protein>
    <recommendedName>
        <fullName evidence="5">non-specific serine/threonine protein kinase</fullName>
        <ecNumber evidence="5">2.7.11.1</ecNumber>
    </recommendedName>
</protein>
<keyword evidence="10 22" id="KW-0732">Signal</keyword>
<dbReference type="EMBL" id="JBANAX010000740">
    <property type="protein sequence ID" value="KAL1194944.1"/>
    <property type="molecule type" value="Genomic_DNA"/>
</dbReference>
<dbReference type="PANTHER" id="PTHR32401:SF50">
    <property type="entry name" value="OS07G0133000 PROTEIN"/>
    <property type="match status" value="1"/>
</dbReference>
<evidence type="ECO:0000256" key="7">
    <source>
        <dbReference type="ARBA" id="ARBA00022527"/>
    </source>
</evidence>
<dbReference type="EC" id="2.7.11.1" evidence="5"/>
<feature type="chain" id="PRO_5044834395" description="non-specific serine/threonine protein kinase" evidence="22">
    <location>
        <begin position="22"/>
        <end position="357"/>
    </location>
</feature>
<dbReference type="Pfam" id="PF00139">
    <property type="entry name" value="Lectin_legB"/>
    <property type="match status" value="1"/>
</dbReference>
<keyword evidence="12" id="KW-0547">Nucleotide-binding</keyword>